<sequence length="78" mass="8447">MTEMISALIGRGIAAAMSAFGRLPGRRSFRPVLWIIRSRTGMSRMSRMSPALSLCVQEARGSPGIAGVPSRSSRLRDL</sequence>
<proteinExistence type="predicted"/>
<gene>
    <name evidence="1" type="ORF">FrCorBMG51_15745</name>
</gene>
<dbReference type="RefSeq" id="WP_047223818.1">
    <property type="nucleotide sequence ID" value="NZ_JWIO01000026.1"/>
</dbReference>
<reference evidence="1 2" key="1">
    <citation type="submission" date="2014-12" db="EMBL/GenBank/DDBJ databases">
        <title>Frankia sp. BMG5.1 draft genome.</title>
        <authorList>
            <person name="Gtari M."/>
            <person name="Ghodhbane-Gtari F."/>
            <person name="Nouioui I."/>
            <person name="Ktari A."/>
            <person name="Hezbri K."/>
            <person name="Mimouni W."/>
            <person name="Sbissi I."/>
            <person name="Ayari A."/>
            <person name="Yamanaka T."/>
            <person name="Normand P."/>
            <person name="Tisa L.S."/>
            <person name="Boudabous A."/>
        </authorList>
    </citation>
    <scope>NUCLEOTIDE SEQUENCE [LARGE SCALE GENOMIC DNA]</scope>
    <source>
        <strain evidence="1 2">BMG5.1</strain>
    </source>
</reference>
<evidence type="ECO:0000313" key="1">
    <source>
        <dbReference type="EMBL" id="KLL10745.1"/>
    </source>
</evidence>
<comment type="caution">
    <text evidence="1">The sequence shown here is derived from an EMBL/GenBank/DDBJ whole genome shotgun (WGS) entry which is preliminary data.</text>
</comment>
<accession>A0ABR5F241</accession>
<dbReference type="Proteomes" id="UP000035425">
    <property type="component" value="Unassembled WGS sequence"/>
</dbReference>
<name>A0ABR5F241_9ACTN</name>
<organism evidence="1 2">
    <name type="scientific">Protofrankia coriariae</name>
    <dbReference type="NCBI Taxonomy" id="1562887"/>
    <lineage>
        <taxon>Bacteria</taxon>
        <taxon>Bacillati</taxon>
        <taxon>Actinomycetota</taxon>
        <taxon>Actinomycetes</taxon>
        <taxon>Frankiales</taxon>
        <taxon>Frankiaceae</taxon>
        <taxon>Protofrankia</taxon>
    </lineage>
</organism>
<keyword evidence="2" id="KW-1185">Reference proteome</keyword>
<evidence type="ECO:0000313" key="2">
    <source>
        <dbReference type="Proteomes" id="UP000035425"/>
    </source>
</evidence>
<dbReference type="EMBL" id="JWIO01000026">
    <property type="protein sequence ID" value="KLL10745.1"/>
    <property type="molecule type" value="Genomic_DNA"/>
</dbReference>
<protein>
    <submittedName>
        <fullName evidence="1">Uncharacterized protein</fullName>
    </submittedName>
</protein>